<comment type="caution">
    <text evidence="3">The sequence shown here is derived from an EMBL/GenBank/DDBJ whole genome shotgun (WGS) entry which is preliminary data.</text>
</comment>
<sequence>MQICLNMIVKDEAGVIERCLASVKPFIHHWVIVDTGSTDGTQEIIRRFMADMPGELHERPWRNFGHNRTEAIELARGHGDYVLIMDADNSFHAPVGWQWPALTEKAYYLQIDSSGTRYQQCLLVSNALPWRWVGVLHEYLATDEPYPVATLNGPWVVRRHEGARSRDPLTFRKDAALLEQGLRDEPGNERYMFYLAQSWRDAGEPEKARQAYLERARMGGWAEEVWYSLYQSAVLGERLRLPDAEVQAAYMAAYQYRPSRIEPLVALARWHSGRKQWALAQLYARAAMALPAPADLLFLDESVYRWGAIDEAAIAAYWVGDHEECFRLSMQLLDGDLLPDVHRPRVEANRDFAAPTIAARTAKYPSAIVQQLVEQVKAGAVTRVSPGQAAHADVTFTITTCKRLDLFERTMNSFLNCCQDLHRIQRFICADDNSSEQDRQRMRELYPFFEFVFKSPNQKGHARSMNLLRAEVRTPYWLHMEDDWEFLVPMPYVERAVEVLQAEPDVAQVLFNRNYAETLTDRALVGGFHRKHALSGHRYVLHEHLPPEKHSEFFSRHPAGVLSNLWWPHFSLRPSLMDTRKLQALAGFDEGPGHFEQEFANRFMAAGHGSAFFDLITCQHTGRLTSQKESGMANAYELNGQQQF</sequence>
<dbReference type="InterPro" id="IPR029044">
    <property type="entry name" value="Nucleotide-diphossugar_trans"/>
</dbReference>
<evidence type="ECO:0000313" key="3">
    <source>
        <dbReference type="EMBL" id="MET4576477.1"/>
    </source>
</evidence>
<comment type="similarity">
    <text evidence="1">Belongs to the glycosyltransferase 2 family. WaaE/KdtX subfamily.</text>
</comment>
<feature type="domain" description="Glycosyltransferase 2-like" evidence="2">
    <location>
        <begin position="398"/>
        <end position="519"/>
    </location>
</feature>
<protein>
    <recommendedName>
        <fullName evidence="2">Glycosyltransferase 2-like domain-containing protein</fullName>
    </recommendedName>
</protein>
<reference evidence="3 4" key="1">
    <citation type="submission" date="2024-06" db="EMBL/GenBank/DDBJ databases">
        <title>Sorghum-associated microbial communities from plants grown in Nebraska, USA.</title>
        <authorList>
            <person name="Schachtman D."/>
        </authorList>
    </citation>
    <scope>NUCLEOTIDE SEQUENCE [LARGE SCALE GENOMIC DNA]</scope>
    <source>
        <strain evidence="3 4">2709</strain>
    </source>
</reference>
<dbReference type="InterPro" id="IPR001173">
    <property type="entry name" value="Glyco_trans_2-like"/>
</dbReference>
<accession>A0ABV2Q794</accession>
<gene>
    <name evidence="3" type="ORF">ABIE13_001586</name>
</gene>
<dbReference type="PANTHER" id="PTHR43630:SF2">
    <property type="entry name" value="GLYCOSYLTRANSFERASE"/>
    <property type="match status" value="1"/>
</dbReference>
<dbReference type="RefSeq" id="WP_354442560.1">
    <property type="nucleotide sequence ID" value="NZ_JBEPSH010000003.1"/>
</dbReference>
<evidence type="ECO:0000256" key="1">
    <source>
        <dbReference type="ARBA" id="ARBA00038494"/>
    </source>
</evidence>
<feature type="domain" description="Glycosyltransferase 2-like" evidence="2">
    <location>
        <begin position="7"/>
        <end position="92"/>
    </location>
</feature>
<evidence type="ECO:0000259" key="2">
    <source>
        <dbReference type="Pfam" id="PF00535"/>
    </source>
</evidence>
<dbReference type="SUPFAM" id="SSF53448">
    <property type="entry name" value="Nucleotide-diphospho-sugar transferases"/>
    <property type="match status" value="2"/>
</dbReference>
<dbReference type="EMBL" id="JBEPSH010000003">
    <property type="protein sequence ID" value="MET4576477.1"/>
    <property type="molecule type" value="Genomic_DNA"/>
</dbReference>
<dbReference type="PANTHER" id="PTHR43630">
    <property type="entry name" value="POLY-BETA-1,6-N-ACETYL-D-GLUCOSAMINE SYNTHASE"/>
    <property type="match status" value="1"/>
</dbReference>
<dbReference type="Pfam" id="PF00535">
    <property type="entry name" value="Glycos_transf_2"/>
    <property type="match status" value="2"/>
</dbReference>
<proteinExistence type="inferred from homology"/>
<dbReference type="Gene3D" id="3.90.550.10">
    <property type="entry name" value="Spore Coat Polysaccharide Biosynthesis Protein SpsA, Chain A"/>
    <property type="match status" value="2"/>
</dbReference>
<evidence type="ECO:0000313" key="4">
    <source>
        <dbReference type="Proteomes" id="UP001549320"/>
    </source>
</evidence>
<keyword evidence="4" id="KW-1185">Reference proteome</keyword>
<organism evidence="3 4">
    <name type="scientific">Ottowia thiooxydans</name>
    <dbReference type="NCBI Taxonomy" id="219182"/>
    <lineage>
        <taxon>Bacteria</taxon>
        <taxon>Pseudomonadati</taxon>
        <taxon>Pseudomonadota</taxon>
        <taxon>Betaproteobacteria</taxon>
        <taxon>Burkholderiales</taxon>
        <taxon>Comamonadaceae</taxon>
        <taxon>Ottowia</taxon>
    </lineage>
</organism>
<dbReference type="Proteomes" id="UP001549320">
    <property type="component" value="Unassembled WGS sequence"/>
</dbReference>
<name>A0ABV2Q794_9BURK</name>